<name>A0A5J6MTN9_9PROT</name>
<keyword evidence="6 9" id="KW-0812">Transmembrane</keyword>
<keyword evidence="4" id="KW-1003">Cell membrane</keyword>
<dbReference type="InterPro" id="IPR043429">
    <property type="entry name" value="ArtM/GltK/GlnP/TcyL/YhdX-like"/>
</dbReference>
<evidence type="ECO:0000256" key="1">
    <source>
        <dbReference type="ARBA" id="ARBA00004429"/>
    </source>
</evidence>
<accession>A0A5J6MTN9</accession>
<feature type="transmembrane region" description="Helical" evidence="9">
    <location>
        <begin position="86"/>
        <end position="105"/>
    </location>
</feature>
<dbReference type="GO" id="GO:0006865">
    <property type="term" value="P:amino acid transport"/>
    <property type="evidence" value="ECO:0007669"/>
    <property type="project" value="TreeGrafter"/>
</dbReference>
<keyword evidence="5" id="KW-0997">Cell inner membrane</keyword>
<evidence type="ECO:0000256" key="4">
    <source>
        <dbReference type="ARBA" id="ARBA00022475"/>
    </source>
</evidence>
<dbReference type="Proteomes" id="UP000326202">
    <property type="component" value="Chromosome"/>
</dbReference>
<keyword evidence="8 9" id="KW-0472">Membrane</keyword>
<feature type="transmembrane region" description="Helical" evidence="9">
    <location>
        <begin position="161"/>
        <end position="182"/>
    </location>
</feature>
<sequence>MFSLETFLAGLPLLAQGTLETLKLFVLSLVGGGLIALPVALARNGRFALVRWFGYGFIFVFRGAPLLVLLYLIYYGLPQFDFLRHSPLWILLSEPYVCAVLALSLNSAGYVAEILAGALRAVPRGEIEAGEVAGLGRLRLFRSIVMPHAARIALRAYGNEVVFVLKGTSAASMVTIIDLMASANSVYFNTYDPFTPLISAGIIYLLLIFGLTRLVGMAERRLSPELRLRPRAPSHLRRPGPQPRPIL</sequence>
<dbReference type="PANTHER" id="PTHR30614">
    <property type="entry name" value="MEMBRANE COMPONENT OF AMINO ACID ABC TRANSPORTER"/>
    <property type="match status" value="1"/>
</dbReference>
<dbReference type="PROSITE" id="PS50928">
    <property type="entry name" value="ABC_TM1"/>
    <property type="match status" value="1"/>
</dbReference>
<evidence type="ECO:0000256" key="9">
    <source>
        <dbReference type="RuleBase" id="RU363032"/>
    </source>
</evidence>
<dbReference type="CDD" id="cd06261">
    <property type="entry name" value="TM_PBP2"/>
    <property type="match status" value="1"/>
</dbReference>
<dbReference type="AlphaFoldDB" id="A0A5J6MTN9"/>
<dbReference type="KEGG" id="htq:FRZ44_47030"/>
<dbReference type="SUPFAM" id="SSF161098">
    <property type="entry name" value="MetI-like"/>
    <property type="match status" value="1"/>
</dbReference>
<organism evidence="11 12">
    <name type="scientific">Hypericibacter terrae</name>
    <dbReference type="NCBI Taxonomy" id="2602015"/>
    <lineage>
        <taxon>Bacteria</taxon>
        <taxon>Pseudomonadati</taxon>
        <taxon>Pseudomonadota</taxon>
        <taxon>Alphaproteobacteria</taxon>
        <taxon>Rhodospirillales</taxon>
        <taxon>Dongiaceae</taxon>
        <taxon>Hypericibacter</taxon>
    </lineage>
</organism>
<feature type="transmembrane region" description="Helical" evidence="9">
    <location>
        <begin position="194"/>
        <end position="215"/>
    </location>
</feature>
<dbReference type="GO" id="GO:0043190">
    <property type="term" value="C:ATP-binding cassette (ABC) transporter complex"/>
    <property type="evidence" value="ECO:0007669"/>
    <property type="project" value="InterPro"/>
</dbReference>
<dbReference type="OrthoDB" id="9814550at2"/>
<feature type="transmembrane region" description="Helical" evidence="9">
    <location>
        <begin position="22"/>
        <end position="41"/>
    </location>
</feature>
<evidence type="ECO:0000256" key="3">
    <source>
        <dbReference type="ARBA" id="ARBA00022448"/>
    </source>
</evidence>
<evidence type="ECO:0000256" key="8">
    <source>
        <dbReference type="ARBA" id="ARBA00023136"/>
    </source>
</evidence>
<evidence type="ECO:0000313" key="11">
    <source>
        <dbReference type="EMBL" id="QEX19390.1"/>
    </source>
</evidence>
<evidence type="ECO:0000256" key="2">
    <source>
        <dbReference type="ARBA" id="ARBA00010072"/>
    </source>
</evidence>
<evidence type="ECO:0000313" key="12">
    <source>
        <dbReference type="Proteomes" id="UP000326202"/>
    </source>
</evidence>
<reference evidence="11 12" key="1">
    <citation type="submission" date="2019-08" db="EMBL/GenBank/DDBJ databases">
        <title>Hyperibacter terrae gen. nov., sp. nov. and Hyperibacter viscosus sp. nov., two new members in the family Rhodospirillaceae isolated from the rhizosphere of Hypericum perforatum.</title>
        <authorList>
            <person name="Noviana Z."/>
        </authorList>
    </citation>
    <scope>NUCLEOTIDE SEQUENCE [LARGE SCALE GENOMIC DNA]</scope>
    <source>
        <strain evidence="11 12">R5913</strain>
    </source>
</reference>
<dbReference type="Pfam" id="PF00528">
    <property type="entry name" value="BPD_transp_1"/>
    <property type="match status" value="1"/>
</dbReference>
<proteinExistence type="inferred from homology"/>
<dbReference type="InterPro" id="IPR000515">
    <property type="entry name" value="MetI-like"/>
</dbReference>
<keyword evidence="12" id="KW-1185">Reference proteome</keyword>
<dbReference type="InterPro" id="IPR010065">
    <property type="entry name" value="AA_ABC_transptr_permease_3TM"/>
</dbReference>
<dbReference type="Gene3D" id="1.10.3720.10">
    <property type="entry name" value="MetI-like"/>
    <property type="match status" value="1"/>
</dbReference>
<keyword evidence="3 9" id="KW-0813">Transport</keyword>
<comment type="subcellular location">
    <subcellularLocation>
        <location evidence="1">Cell inner membrane</location>
        <topology evidence="1">Multi-pass membrane protein</topology>
    </subcellularLocation>
    <subcellularLocation>
        <location evidence="9">Cell membrane</location>
        <topology evidence="9">Multi-pass membrane protein</topology>
    </subcellularLocation>
</comment>
<dbReference type="RefSeq" id="WP_151179456.1">
    <property type="nucleotide sequence ID" value="NZ_CP042906.1"/>
</dbReference>
<gene>
    <name evidence="11" type="primary">aotM</name>
    <name evidence="11" type="ORF">FRZ44_47030</name>
</gene>
<dbReference type="EMBL" id="CP042906">
    <property type="protein sequence ID" value="QEX19390.1"/>
    <property type="molecule type" value="Genomic_DNA"/>
</dbReference>
<evidence type="ECO:0000256" key="7">
    <source>
        <dbReference type="ARBA" id="ARBA00022989"/>
    </source>
</evidence>
<keyword evidence="7 9" id="KW-1133">Transmembrane helix</keyword>
<evidence type="ECO:0000256" key="6">
    <source>
        <dbReference type="ARBA" id="ARBA00022692"/>
    </source>
</evidence>
<protein>
    <submittedName>
        <fullName evidence="11">Arginine/ornithine transporter AotM</fullName>
    </submittedName>
</protein>
<feature type="domain" description="ABC transmembrane type-1" evidence="10">
    <location>
        <begin position="18"/>
        <end position="215"/>
    </location>
</feature>
<evidence type="ECO:0000259" key="10">
    <source>
        <dbReference type="PROSITE" id="PS50928"/>
    </source>
</evidence>
<evidence type="ECO:0000256" key="5">
    <source>
        <dbReference type="ARBA" id="ARBA00022519"/>
    </source>
</evidence>
<dbReference type="GO" id="GO:0022857">
    <property type="term" value="F:transmembrane transporter activity"/>
    <property type="evidence" value="ECO:0007669"/>
    <property type="project" value="InterPro"/>
</dbReference>
<dbReference type="InterPro" id="IPR035906">
    <property type="entry name" value="MetI-like_sf"/>
</dbReference>
<feature type="transmembrane region" description="Helical" evidence="9">
    <location>
        <begin position="53"/>
        <end position="74"/>
    </location>
</feature>
<dbReference type="NCBIfam" id="TIGR01726">
    <property type="entry name" value="HEQRo_perm_3TM"/>
    <property type="match status" value="1"/>
</dbReference>
<comment type="similarity">
    <text evidence="2">Belongs to the binding-protein-dependent transport system permease family. HisMQ subfamily.</text>
</comment>
<dbReference type="PANTHER" id="PTHR30614:SF10">
    <property type="entry name" value="ARGININE ABC TRANSPORTER PERMEASE PROTEIN ARTM"/>
    <property type="match status" value="1"/>
</dbReference>